<dbReference type="PIRSF" id="PIRSF008502">
    <property type="entry name" value="UCP008502"/>
    <property type="match status" value="1"/>
</dbReference>
<dbReference type="EMBL" id="BSPC01000015">
    <property type="protein sequence ID" value="GLS18705.1"/>
    <property type="molecule type" value="Genomic_DNA"/>
</dbReference>
<dbReference type="InterPro" id="IPR012545">
    <property type="entry name" value="DUF1697"/>
</dbReference>
<evidence type="ECO:0008006" key="3">
    <source>
        <dbReference type="Google" id="ProtNLM"/>
    </source>
</evidence>
<dbReference type="PANTHER" id="PTHR36439">
    <property type="entry name" value="BLL4334 PROTEIN"/>
    <property type="match status" value="1"/>
</dbReference>
<sequence length="178" mass="19649">MATYVALLYSIVLTPQRRVVMSDLRAMATELGFERPRTLASTGNLIFETDSTPVQQLENRLEAAFAAHFGKPVDILVREATAWRKTVAGNPFPAESAQDGSLVVLRIMRRPLDPALTQKLEPYRSPPESLAIVAGDLWVSFAGRPSESRLLGALTTRRLGIGTFRNWNTVRGLADLLD</sequence>
<comment type="caution">
    <text evidence="1">The sequence shown here is derived from an EMBL/GenBank/DDBJ whole genome shotgun (WGS) entry which is preliminary data.</text>
</comment>
<organism evidence="1 2">
    <name type="scientific">Labrys miyagiensis</name>
    <dbReference type="NCBI Taxonomy" id="346912"/>
    <lineage>
        <taxon>Bacteria</taxon>
        <taxon>Pseudomonadati</taxon>
        <taxon>Pseudomonadota</taxon>
        <taxon>Alphaproteobacteria</taxon>
        <taxon>Hyphomicrobiales</taxon>
        <taxon>Xanthobacteraceae</taxon>
        <taxon>Labrys</taxon>
    </lineage>
</organism>
<dbReference type="Pfam" id="PF08002">
    <property type="entry name" value="DUF1697"/>
    <property type="match status" value="1"/>
</dbReference>
<dbReference type="PANTHER" id="PTHR36439:SF1">
    <property type="entry name" value="DUF1697 DOMAIN-CONTAINING PROTEIN"/>
    <property type="match status" value="1"/>
</dbReference>
<proteinExistence type="predicted"/>
<evidence type="ECO:0000313" key="1">
    <source>
        <dbReference type="EMBL" id="GLS18705.1"/>
    </source>
</evidence>
<protein>
    <recommendedName>
        <fullName evidence="3">DUF1697 domain-containing protein</fullName>
    </recommendedName>
</protein>
<evidence type="ECO:0000313" key="2">
    <source>
        <dbReference type="Proteomes" id="UP001156882"/>
    </source>
</evidence>
<accession>A0ABQ6CFK8</accession>
<dbReference type="RefSeq" id="WP_284311579.1">
    <property type="nucleotide sequence ID" value="NZ_BSPC01000015.1"/>
</dbReference>
<dbReference type="SUPFAM" id="SSF160379">
    <property type="entry name" value="SP0830-like"/>
    <property type="match status" value="1"/>
</dbReference>
<dbReference type="Gene3D" id="3.30.70.1280">
    <property type="entry name" value="SP0830-like domains"/>
    <property type="match status" value="1"/>
</dbReference>
<dbReference type="Proteomes" id="UP001156882">
    <property type="component" value="Unassembled WGS sequence"/>
</dbReference>
<reference evidence="2" key="1">
    <citation type="journal article" date="2019" name="Int. J. Syst. Evol. Microbiol.">
        <title>The Global Catalogue of Microorganisms (GCM) 10K type strain sequencing project: providing services to taxonomists for standard genome sequencing and annotation.</title>
        <authorList>
            <consortium name="The Broad Institute Genomics Platform"/>
            <consortium name="The Broad Institute Genome Sequencing Center for Infectious Disease"/>
            <person name="Wu L."/>
            <person name="Ma J."/>
        </authorList>
    </citation>
    <scope>NUCLEOTIDE SEQUENCE [LARGE SCALE GENOMIC DNA]</scope>
    <source>
        <strain evidence="2">NBRC 101365</strain>
    </source>
</reference>
<gene>
    <name evidence="1" type="ORF">GCM10007874_17220</name>
</gene>
<name>A0ABQ6CFK8_9HYPH</name>
<keyword evidence="2" id="KW-1185">Reference proteome</keyword>